<dbReference type="Proteomes" id="UP000515158">
    <property type="component" value="Unplaced"/>
</dbReference>
<feature type="compositionally biased region" description="Pro residues" evidence="1">
    <location>
        <begin position="413"/>
        <end position="424"/>
    </location>
</feature>
<dbReference type="AlphaFoldDB" id="A0A6P8ZJF3"/>
<sequence>MSPVRRLVDDGIQVALNYAVPVAKRLRFALTDAQVDREMAALRRELDESRAALKLQTARCRQLVAAYSARLKAGNDLRDHQLALVLRALVALEARLRREQKAIRSQLAQRDAIIHQQQVEISRLRGAHAAPSAAFSPPHPAARTGAAPSTPATPSQLIVENHTCGQDSACVQAHETVVDAMSHLRHQEAALRVLELVGPPPGPTGFPGLGSLGTATRGPPATTVLPLLNGETACIVEPPADFIEDNMAVTPPPDVVASYNDMNRECLELASMAASLRSADKDKAVCFQDNPVLECVNLILLRDQEDFQEERRGRHRERGPESARLRRGRRSVEESPPPPPSSEPPSSEPPAWYNSTGSAAKDVAREAPRRPTPPALPPKPPRLVAQRPTRATKSPTPTKDAKDDDPRTVPSIPTTPPPASPAPSSPTTATVVSATTPSSDLEESSDALRRNFEEFNLDDCDIEGLGETDTPAVETEADTKAEANGDGRPRLEGDGAESLKLNGHGPVPVPGPGHVLQDAPDALPLLTAPAEAPSPLSASANGLAVNLGPVLAGTLAQQLAQLAPLAPNSLANYDTFLEATGLSNKSILTPSRMLSNHRSVLKPKDVKHRSRVKAGERCAGPSCATGPTVKYWTEPFL</sequence>
<feature type="region of interest" description="Disordered" evidence="1">
    <location>
        <begin position="308"/>
        <end position="445"/>
    </location>
</feature>
<feature type="compositionally biased region" description="Pro residues" evidence="1">
    <location>
        <begin position="335"/>
        <end position="348"/>
    </location>
</feature>
<dbReference type="KEGG" id="tpal:117641764"/>
<dbReference type="OrthoDB" id="6158299at2759"/>
<dbReference type="GeneID" id="117641764"/>
<evidence type="ECO:0000256" key="1">
    <source>
        <dbReference type="SAM" id="MobiDB-lite"/>
    </source>
</evidence>
<organism evidence="3">
    <name type="scientific">Thrips palmi</name>
    <name type="common">Melon thrips</name>
    <dbReference type="NCBI Taxonomy" id="161013"/>
    <lineage>
        <taxon>Eukaryota</taxon>
        <taxon>Metazoa</taxon>
        <taxon>Ecdysozoa</taxon>
        <taxon>Arthropoda</taxon>
        <taxon>Hexapoda</taxon>
        <taxon>Insecta</taxon>
        <taxon>Pterygota</taxon>
        <taxon>Neoptera</taxon>
        <taxon>Paraneoptera</taxon>
        <taxon>Thysanoptera</taxon>
        <taxon>Terebrantia</taxon>
        <taxon>Thripoidea</taxon>
        <taxon>Thripidae</taxon>
        <taxon>Thrips</taxon>
    </lineage>
</organism>
<feature type="region of interest" description="Disordered" evidence="1">
    <location>
        <begin position="460"/>
        <end position="496"/>
    </location>
</feature>
<evidence type="ECO:0000313" key="2">
    <source>
        <dbReference type="Proteomes" id="UP000515158"/>
    </source>
</evidence>
<feature type="compositionally biased region" description="Basic and acidic residues" evidence="1">
    <location>
        <begin position="308"/>
        <end position="324"/>
    </location>
</feature>
<proteinExistence type="predicted"/>
<dbReference type="RefSeq" id="XP_034235254.1">
    <property type="nucleotide sequence ID" value="XM_034379363.1"/>
</dbReference>
<dbReference type="InParanoid" id="A0A6P8ZJF3"/>
<name>A0A6P8ZJF3_THRPL</name>
<feature type="compositionally biased region" description="Low complexity" evidence="1">
    <location>
        <begin position="425"/>
        <end position="439"/>
    </location>
</feature>
<evidence type="ECO:0000313" key="3">
    <source>
        <dbReference type="RefSeq" id="XP_034235254.1"/>
    </source>
</evidence>
<accession>A0A6P8ZJF3</accession>
<feature type="compositionally biased region" description="Basic and acidic residues" evidence="1">
    <location>
        <begin position="477"/>
        <end position="493"/>
    </location>
</feature>
<keyword evidence="2" id="KW-1185">Reference proteome</keyword>
<protein>
    <submittedName>
        <fullName evidence="3">Uncharacterized protein LOC117641764</fullName>
    </submittedName>
</protein>
<reference evidence="3" key="1">
    <citation type="submission" date="2025-08" db="UniProtKB">
        <authorList>
            <consortium name="RefSeq"/>
        </authorList>
    </citation>
    <scope>IDENTIFICATION</scope>
    <source>
        <tissue evidence="3">Total insect</tissue>
    </source>
</reference>
<feature type="compositionally biased region" description="Pro residues" evidence="1">
    <location>
        <begin position="370"/>
        <end position="381"/>
    </location>
</feature>
<gene>
    <name evidence="3" type="primary">LOC117641764</name>
</gene>
<feature type="region of interest" description="Disordered" evidence="1">
    <location>
        <begin position="129"/>
        <end position="154"/>
    </location>
</feature>